<evidence type="ECO:0000256" key="1">
    <source>
        <dbReference type="SAM" id="MobiDB-lite"/>
    </source>
</evidence>
<evidence type="ECO:0000313" key="7">
    <source>
        <dbReference type="EMBL" id="CAB5229398.1"/>
    </source>
</evidence>
<sequence>MKLLFLLLFIITNASAMELAVCNGEFALCAASGAAATGAKITVNGKTFDQGVAVCPVLTGKSVADLSLMKGSCKAPAGKVWSLFSTATSFPQGPSWNTVTAVPRTFVTGAKPTEKMSNMWSFLCDKRPVKVNGVQLADCYGPLSESPWTATEVPTGTRVVTDAPEGSTYSVGGNLPKEK</sequence>
<evidence type="ECO:0000313" key="5">
    <source>
        <dbReference type="EMBL" id="CAB4202548.1"/>
    </source>
</evidence>
<evidence type="ECO:0000313" key="2">
    <source>
        <dbReference type="EMBL" id="CAB4151385.1"/>
    </source>
</evidence>
<feature type="region of interest" description="Disordered" evidence="1">
    <location>
        <begin position="160"/>
        <end position="179"/>
    </location>
</feature>
<protein>
    <submittedName>
        <fullName evidence="2">Uncharacterized protein</fullName>
    </submittedName>
</protein>
<dbReference type="EMBL" id="LR797047">
    <property type="protein sequence ID" value="CAB4183517.1"/>
    <property type="molecule type" value="Genomic_DNA"/>
</dbReference>
<dbReference type="EMBL" id="LR796570">
    <property type="protein sequence ID" value="CAB4151385.1"/>
    <property type="molecule type" value="Genomic_DNA"/>
</dbReference>
<evidence type="ECO:0000313" key="4">
    <source>
        <dbReference type="EMBL" id="CAB4183517.1"/>
    </source>
</evidence>
<reference evidence="2" key="1">
    <citation type="submission" date="2020-04" db="EMBL/GenBank/DDBJ databases">
        <authorList>
            <person name="Chiriac C."/>
            <person name="Salcher M."/>
            <person name="Ghai R."/>
            <person name="Kavagutti S V."/>
        </authorList>
    </citation>
    <scope>NUCLEOTIDE SEQUENCE</scope>
</reference>
<gene>
    <name evidence="4" type="ORF">UFOVP1104_9</name>
    <name evidence="5" type="ORF">UFOVP1371_22</name>
    <name evidence="6" type="ORF">UFOVP1468_30</name>
    <name evidence="7" type="ORF">UFOVP1555_41</name>
    <name evidence="2" type="ORF">UFOVP596_13</name>
    <name evidence="3" type="ORF">UFOVP938_31</name>
</gene>
<accession>A0A6J5MVU6</accession>
<evidence type="ECO:0000313" key="6">
    <source>
        <dbReference type="EMBL" id="CAB4214778.1"/>
    </source>
</evidence>
<organism evidence="2">
    <name type="scientific">uncultured Caudovirales phage</name>
    <dbReference type="NCBI Taxonomy" id="2100421"/>
    <lineage>
        <taxon>Viruses</taxon>
        <taxon>Duplodnaviria</taxon>
        <taxon>Heunggongvirae</taxon>
        <taxon>Uroviricota</taxon>
        <taxon>Caudoviricetes</taxon>
        <taxon>Peduoviridae</taxon>
        <taxon>Maltschvirus</taxon>
        <taxon>Maltschvirus maltsch</taxon>
    </lineage>
</organism>
<name>A0A6J5MVU6_9CAUD</name>
<dbReference type="EMBL" id="LR798399">
    <property type="protein sequence ID" value="CAB5229398.1"/>
    <property type="molecule type" value="Genomic_DNA"/>
</dbReference>
<dbReference type="EMBL" id="LR797416">
    <property type="protein sequence ID" value="CAB4214778.1"/>
    <property type="molecule type" value="Genomic_DNA"/>
</dbReference>
<dbReference type="EMBL" id="LR796883">
    <property type="protein sequence ID" value="CAB4172617.1"/>
    <property type="molecule type" value="Genomic_DNA"/>
</dbReference>
<proteinExistence type="predicted"/>
<evidence type="ECO:0000313" key="3">
    <source>
        <dbReference type="EMBL" id="CAB4172617.1"/>
    </source>
</evidence>
<dbReference type="EMBL" id="LR797322">
    <property type="protein sequence ID" value="CAB4202548.1"/>
    <property type="molecule type" value="Genomic_DNA"/>
</dbReference>